<dbReference type="EMBL" id="JANVFT010000031">
    <property type="protein sequence ID" value="KAJ4495285.1"/>
    <property type="molecule type" value="Genomic_DNA"/>
</dbReference>
<evidence type="ECO:0000256" key="2">
    <source>
        <dbReference type="ARBA" id="ARBA00000198"/>
    </source>
</evidence>
<evidence type="ECO:0000313" key="17">
    <source>
        <dbReference type="EMBL" id="KAJ4495285.1"/>
    </source>
</evidence>
<keyword evidence="18" id="KW-1185">Reference proteome</keyword>
<feature type="domain" description="Pterin-binding" evidence="16">
    <location>
        <begin position="526"/>
        <end position="842"/>
    </location>
</feature>
<dbReference type="Gene3D" id="3.30.1130.10">
    <property type="match status" value="2"/>
</dbReference>
<dbReference type="InterPro" id="IPR043133">
    <property type="entry name" value="GTP-CH-I_C/QueF"/>
</dbReference>
<dbReference type="Proteomes" id="UP001150217">
    <property type="component" value="Unassembled WGS sequence"/>
</dbReference>
<dbReference type="InterPro" id="IPR000550">
    <property type="entry name" value="Hppk"/>
</dbReference>
<dbReference type="InterPro" id="IPR035907">
    <property type="entry name" value="Hppk_sf"/>
</dbReference>
<organism evidence="17 18">
    <name type="scientific">Lentinula lateritia</name>
    <dbReference type="NCBI Taxonomy" id="40482"/>
    <lineage>
        <taxon>Eukaryota</taxon>
        <taxon>Fungi</taxon>
        <taxon>Dikarya</taxon>
        <taxon>Basidiomycota</taxon>
        <taxon>Agaricomycotina</taxon>
        <taxon>Agaricomycetes</taxon>
        <taxon>Agaricomycetidae</taxon>
        <taxon>Agaricales</taxon>
        <taxon>Marasmiineae</taxon>
        <taxon>Omphalotaceae</taxon>
        <taxon>Lentinula</taxon>
    </lineage>
</organism>
<dbReference type="SUPFAM" id="SSF51717">
    <property type="entry name" value="Dihydropteroate synthetase-like"/>
    <property type="match status" value="1"/>
</dbReference>
<evidence type="ECO:0000256" key="3">
    <source>
        <dbReference type="ARBA" id="ARBA00001946"/>
    </source>
</evidence>
<evidence type="ECO:0000256" key="14">
    <source>
        <dbReference type="ARBA" id="ARBA00022909"/>
    </source>
</evidence>
<protein>
    <submittedName>
        <fullName evidence="17">Dihydropteroate synthase-like protein</fullName>
    </submittedName>
</protein>
<dbReference type="PROSITE" id="PS00794">
    <property type="entry name" value="HPPK"/>
    <property type="match status" value="1"/>
</dbReference>
<dbReference type="NCBIfam" id="TIGR01498">
    <property type="entry name" value="folK"/>
    <property type="match status" value="1"/>
</dbReference>
<evidence type="ECO:0000256" key="13">
    <source>
        <dbReference type="ARBA" id="ARBA00022842"/>
    </source>
</evidence>
<dbReference type="Gene3D" id="3.30.70.560">
    <property type="entry name" value="7,8-Dihydro-6-hydroxymethylpterin-pyrophosphokinase HPPK"/>
    <property type="match status" value="1"/>
</dbReference>
<evidence type="ECO:0000256" key="12">
    <source>
        <dbReference type="ARBA" id="ARBA00022840"/>
    </source>
</evidence>
<name>A0ABQ8VI18_9AGAR</name>
<dbReference type="CDD" id="cd00739">
    <property type="entry name" value="DHPS"/>
    <property type="match status" value="1"/>
</dbReference>
<evidence type="ECO:0000256" key="5">
    <source>
        <dbReference type="ARBA" id="ARBA00005051"/>
    </source>
</evidence>
<keyword evidence="11" id="KW-0418">Kinase</keyword>
<keyword evidence="13" id="KW-0460">Magnesium</keyword>
<evidence type="ECO:0000256" key="10">
    <source>
        <dbReference type="ARBA" id="ARBA00022741"/>
    </source>
</evidence>
<evidence type="ECO:0000256" key="1">
    <source>
        <dbReference type="ARBA" id="ARBA00000012"/>
    </source>
</evidence>
<dbReference type="PROSITE" id="PS50972">
    <property type="entry name" value="PTERIN_BINDING"/>
    <property type="match status" value="1"/>
</dbReference>
<keyword evidence="9" id="KW-0479">Metal-binding</keyword>
<dbReference type="SUPFAM" id="SSF55620">
    <property type="entry name" value="Tetrahydrobiopterin biosynthesis enzymes-like"/>
    <property type="match status" value="2"/>
</dbReference>
<keyword evidence="10" id="KW-0547">Nucleotide-binding</keyword>
<accession>A0ABQ8VI18</accession>
<dbReference type="Pfam" id="PF00809">
    <property type="entry name" value="Pterin_bind"/>
    <property type="match status" value="1"/>
</dbReference>
<dbReference type="PANTHER" id="PTHR20941:SF1">
    <property type="entry name" value="FOLIC ACID SYNTHESIS PROTEIN FOL1"/>
    <property type="match status" value="1"/>
</dbReference>
<comment type="pathway">
    <text evidence="4">Cofactor biosynthesis; tetrahydrofolate biosynthesis; 7,8-dihydrofolate from 2-amino-4-hydroxy-6-hydroxymethyl-7,8-dihydropteridine diphosphate and 4-aminobenzoate: step 1/2.</text>
</comment>
<keyword evidence="12" id="KW-0067">ATP-binding</keyword>
<dbReference type="InterPro" id="IPR006390">
    <property type="entry name" value="DHP_synth_dom"/>
</dbReference>
<dbReference type="InterPro" id="IPR045031">
    <property type="entry name" value="DHP_synth-like"/>
</dbReference>
<evidence type="ECO:0000256" key="9">
    <source>
        <dbReference type="ARBA" id="ARBA00022723"/>
    </source>
</evidence>
<dbReference type="CDD" id="cd00483">
    <property type="entry name" value="HPPK"/>
    <property type="match status" value="1"/>
</dbReference>
<evidence type="ECO:0000256" key="6">
    <source>
        <dbReference type="ARBA" id="ARBA00009640"/>
    </source>
</evidence>
<sequence length="849" mass="93942">MRDSDLIRVNDLLVTVLLHSGSRWPSKGSTPTAQPVHISLAIPHDISSAARSDDLSQSINYSTLASTLRTCLSPTVASHEEPAFESMEQILFRCFDVLLLHETTSAPRLPGAKIKIVQLKPPLHCKVLAIEGEAAFGPSASWRLTKIDHIVEDLGCNPIIGVNPAERLERQLVRINITVETLNATRALKNWLDFRALTRRLYQKVEETSYLTLEALASFVAVETLQHLQSHLDNIADYNPKIRVKAAKPCALVFADSSEVEITRYFEDYPMELTLASEASSRPDSSPSAIHCAAIALGSNVGDSIQNIELALRLLENPLLVVGDRSTISQNAFVYIVNTSFLYESAPMYVTDQPSFINCACMIETNIPPVDLLQLVKKIEEIVGRKPSFRNGPRAIDLDIVLYDELNFDTRAQEEQHTLDNLNGHLVIPHPRMSEREFVLRPLYDMIPEYVHPSLHKSISTLLNELTLISDDPHMDKVIAFPQYPLPPNNTSPLPGVDPVPSILTHWKYRDSRSIRTVPARTQGKTRLMATLNVTPDSFSDGSTHNTLPTALAYVHEAVRVSVDILDIGGYSTRPGASFVSVEEEIDRVVPFIQAMRSANLATTEDDSEENRMVRDMPISIDTFRWEVAENAIPAGANCINDVYAFTGPQNYPYPASGAAKQQMTEYMRKMKDVARKFAVPVVLMHSRGDAGMNKDYSVYDYSDDGSVLEGVRVELGMKVDEIVKGRGCIRRWNVIVDPGIGFSKTVEGNLELLRQGAAVTADRLIGSGSNEKKRNPLAGFPQLVGTSKKSFLGMILSDKRGKSTEAKDRIWATAGAVACAVQQGALVVRVHDTHEMSDVVAIADALWR</sequence>
<dbReference type="InterPro" id="IPR006157">
    <property type="entry name" value="FolB_dom"/>
</dbReference>
<evidence type="ECO:0000256" key="15">
    <source>
        <dbReference type="ARBA" id="ARBA00023268"/>
    </source>
</evidence>
<evidence type="ECO:0000256" key="7">
    <source>
        <dbReference type="ARBA" id="ARBA00009951"/>
    </source>
</evidence>
<proteinExistence type="inferred from homology"/>
<dbReference type="SMART" id="SM00905">
    <property type="entry name" value="FolB"/>
    <property type="match status" value="1"/>
</dbReference>
<evidence type="ECO:0000256" key="4">
    <source>
        <dbReference type="ARBA" id="ARBA00004763"/>
    </source>
</evidence>
<comment type="caution">
    <text evidence="17">The sequence shown here is derived from an EMBL/GenBank/DDBJ whole genome shotgun (WGS) entry which is preliminary data.</text>
</comment>
<comment type="similarity">
    <text evidence="7">In the C-terminal section; belongs to the DHPS family.</text>
</comment>
<dbReference type="Pfam" id="PF02152">
    <property type="entry name" value="FolB"/>
    <property type="match status" value="1"/>
</dbReference>
<dbReference type="Gene3D" id="3.20.20.20">
    <property type="entry name" value="Dihydropteroate synthase-like"/>
    <property type="match status" value="1"/>
</dbReference>
<evidence type="ECO:0000259" key="16">
    <source>
        <dbReference type="PROSITE" id="PS50972"/>
    </source>
</evidence>
<dbReference type="SUPFAM" id="SSF55083">
    <property type="entry name" value="6-hydroxymethyl-7,8-dihydropterin pyrophosphokinase, HPPK"/>
    <property type="match status" value="1"/>
</dbReference>
<evidence type="ECO:0000256" key="8">
    <source>
        <dbReference type="ARBA" id="ARBA00022679"/>
    </source>
</evidence>
<evidence type="ECO:0000313" key="18">
    <source>
        <dbReference type="Proteomes" id="UP001150217"/>
    </source>
</evidence>
<reference evidence="17" key="1">
    <citation type="submission" date="2022-08" db="EMBL/GenBank/DDBJ databases">
        <title>A Global Phylogenomic Analysis of the Shiitake Genus Lentinula.</title>
        <authorList>
            <consortium name="DOE Joint Genome Institute"/>
            <person name="Sierra-Patev S."/>
            <person name="Min B."/>
            <person name="Naranjo-Ortiz M."/>
            <person name="Looney B."/>
            <person name="Konkel Z."/>
            <person name="Slot J.C."/>
            <person name="Sakamoto Y."/>
            <person name="Steenwyk J.L."/>
            <person name="Rokas A."/>
            <person name="Carro J."/>
            <person name="Camarero S."/>
            <person name="Ferreira P."/>
            <person name="Molpeceres G."/>
            <person name="Ruiz-Duenas F.J."/>
            <person name="Serrano A."/>
            <person name="Henrissat B."/>
            <person name="Drula E."/>
            <person name="Hughes K.W."/>
            <person name="Mata J.L."/>
            <person name="Ishikawa N.K."/>
            <person name="Vargas-Isla R."/>
            <person name="Ushijima S."/>
            <person name="Smith C.A."/>
            <person name="Ahrendt S."/>
            <person name="Andreopoulos W."/>
            <person name="He G."/>
            <person name="Labutti K."/>
            <person name="Lipzen A."/>
            <person name="Ng V."/>
            <person name="Riley R."/>
            <person name="Sandor L."/>
            <person name="Barry K."/>
            <person name="Martinez A.T."/>
            <person name="Xiao Y."/>
            <person name="Gibbons J.G."/>
            <person name="Terashima K."/>
            <person name="Grigoriev I.V."/>
            <person name="Hibbett D.S."/>
        </authorList>
    </citation>
    <scope>NUCLEOTIDE SEQUENCE</scope>
    <source>
        <strain evidence="17">RHP3577 ss4</strain>
    </source>
</reference>
<dbReference type="InterPro" id="IPR000489">
    <property type="entry name" value="Pterin-binding_dom"/>
</dbReference>
<evidence type="ECO:0000256" key="11">
    <source>
        <dbReference type="ARBA" id="ARBA00022777"/>
    </source>
</evidence>
<keyword evidence="8" id="KW-0808">Transferase</keyword>
<comment type="catalytic activity">
    <reaction evidence="1">
        <text>(7,8-dihydropterin-6-yl)methyl diphosphate + 4-aminobenzoate = 7,8-dihydropteroate + diphosphate</text>
        <dbReference type="Rhea" id="RHEA:19949"/>
        <dbReference type="ChEBI" id="CHEBI:17836"/>
        <dbReference type="ChEBI" id="CHEBI:17839"/>
        <dbReference type="ChEBI" id="CHEBI:33019"/>
        <dbReference type="ChEBI" id="CHEBI:72950"/>
        <dbReference type="EC" id="2.5.1.15"/>
    </reaction>
</comment>
<gene>
    <name evidence="17" type="ORF">C8R41DRAFT_828533</name>
</gene>
<keyword evidence="15" id="KW-0511">Multifunctional enzyme</keyword>
<dbReference type="PANTHER" id="PTHR20941">
    <property type="entry name" value="FOLATE SYNTHESIS PROTEINS"/>
    <property type="match status" value="1"/>
</dbReference>
<dbReference type="InterPro" id="IPR011005">
    <property type="entry name" value="Dihydropteroate_synth-like_sf"/>
</dbReference>
<comment type="cofactor">
    <cofactor evidence="3">
        <name>Mg(2+)</name>
        <dbReference type="ChEBI" id="CHEBI:18420"/>
    </cofactor>
</comment>
<comment type="similarity">
    <text evidence="6">In the N-terminal section; belongs to the DHNA family.</text>
</comment>
<comment type="pathway">
    <text evidence="5">Cofactor biosynthesis; tetrahydrofolate biosynthesis; 2-amino-4-hydroxy-6-hydroxymethyl-7,8-dihydropteridine diphosphate from 7,8-dihydroneopterin triphosphate: step 4/4.</text>
</comment>
<dbReference type="Pfam" id="PF01288">
    <property type="entry name" value="HPPK"/>
    <property type="match status" value="1"/>
</dbReference>
<comment type="catalytic activity">
    <reaction evidence="2">
        <text>6-hydroxymethyl-7,8-dihydropterin + ATP = (7,8-dihydropterin-6-yl)methyl diphosphate + AMP + H(+)</text>
        <dbReference type="Rhea" id="RHEA:11412"/>
        <dbReference type="ChEBI" id="CHEBI:15378"/>
        <dbReference type="ChEBI" id="CHEBI:30616"/>
        <dbReference type="ChEBI" id="CHEBI:44841"/>
        <dbReference type="ChEBI" id="CHEBI:72950"/>
        <dbReference type="ChEBI" id="CHEBI:456215"/>
        <dbReference type="EC" id="2.7.6.3"/>
    </reaction>
</comment>
<keyword evidence="14" id="KW-0289">Folate biosynthesis</keyword>